<dbReference type="InterPro" id="IPR058625">
    <property type="entry name" value="MdtA-like_BSH"/>
</dbReference>
<comment type="caution">
    <text evidence="12">The sequence shown here is derived from an EMBL/GenBank/DDBJ whole genome shotgun (WGS) entry which is preliminary data.</text>
</comment>
<feature type="domain" description="Multidrug resistance protein MdtA-like alpha-helical hairpin" evidence="8">
    <location>
        <begin position="113"/>
        <end position="182"/>
    </location>
</feature>
<name>A0A178IGT0_9BACT</name>
<dbReference type="InterPro" id="IPR058627">
    <property type="entry name" value="MdtA-like_C"/>
</dbReference>
<dbReference type="Pfam" id="PF25944">
    <property type="entry name" value="Beta-barrel_RND"/>
    <property type="match status" value="1"/>
</dbReference>
<evidence type="ECO:0000256" key="1">
    <source>
        <dbReference type="ARBA" id="ARBA00004236"/>
    </source>
</evidence>
<dbReference type="Gene3D" id="2.40.50.100">
    <property type="match status" value="1"/>
</dbReference>
<evidence type="ECO:0000259" key="10">
    <source>
        <dbReference type="Pfam" id="PF25944"/>
    </source>
</evidence>
<reference evidence="12 13" key="1">
    <citation type="submission" date="2016-01" db="EMBL/GenBank/DDBJ databases">
        <title>High potential of lignocellulose degradation of a new Verrucomicrobia species.</title>
        <authorList>
            <person name="Wang Y."/>
            <person name="Shi Y."/>
            <person name="Qiu Z."/>
            <person name="Liu S."/>
            <person name="Yang H."/>
        </authorList>
    </citation>
    <scope>NUCLEOTIDE SEQUENCE [LARGE SCALE GENOMIC DNA]</scope>
    <source>
        <strain evidence="12 13">TSB47</strain>
    </source>
</reference>
<gene>
    <name evidence="12" type="ORF">AW736_17465</name>
</gene>
<evidence type="ECO:0000256" key="3">
    <source>
        <dbReference type="ARBA" id="ARBA00022448"/>
    </source>
</evidence>
<evidence type="ECO:0000256" key="4">
    <source>
        <dbReference type="ARBA" id="ARBA00022475"/>
    </source>
</evidence>
<dbReference type="InterPro" id="IPR058626">
    <property type="entry name" value="MdtA-like_b-barrel"/>
</dbReference>
<comment type="similarity">
    <text evidence="2">Belongs to the membrane fusion protein (MFP) (TC 8.A.1) family.</text>
</comment>
<accession>A0A178IGT0</accession>
<keyword evidence="5" id="KW-0997">Cell inner membrane</keyword>
<keyword evidence="7" id="KW-0175">Coiled coil</keyword>
<evidence type="ECO:0000256" key="7">
    <source>
        <dbReference type="SAM" id="Coils"/>
    </source>
</evidence>
<evidence type="ECO:0000256" key="2">
    <source>
        <dbReference type="ARBA" id="ARBA00009477"/>
    </source>
</evidence>
<dbReference type="NCBIfam" id="TIGR01730">
    <property type="entry name" value="RND_mfp"/>
    <property type="match status" value="1"/>
</dbReference>
<evidence type="ECO:0000259" key="11">
    <source>
        <dbReference type="Pfam" id="PF25967"/>
    </source>
</evidence>
<keyword evidence="13" id="KW-1185">Reference proteome</keyword>
<dbReference type="SUPFAM" id="SSF111369">
    <property type="entry name" value="HlyD-like secretion proteins"/>
    <property type="match status" value="1"/>
</dbReference>
<dbReference type="GO" id="GO:1990281">
    <property type="term" value="C:efflux pump complex"/>
    <property type="evidence" value="ECO:0007669"/>
    <property type="project" value="TreeGrafter"/>
</dbReference>
<evidence type="ECO:0000313" key="12">
    <source>
        <dbReference type="EMBL" id="OAM88811.1"/>
    </source>
</evidence>
<evidence type="ECO:0000259" key="9">
    <source>
        <dbReference type="Pfam" id="PF25917"/>
    </source>
</evidence>
<dbReference type="Gene3D" id="2.40.30.170">
    <property type="match status" value="1"/>
</dbReference>
<keyword evidence="6" id="KW-0472">Membrane</keyword>
<protein>
    <submittedName>
        <fullName evidence="12">Efflux transporter periplasmic adaptor subunit</fullName>
    </submittedName>
</protein>
<evidence type="ECO:0000256" key="6">
    <source>
        <dbReference type="ARBA" id="ARBA00023136"/>
    </source>
</evidence>
<proteinExistence type="inferred from homology"/>
<dbReference type="InterPro" id="IPR006143">
    <property type="entry name" value="RND_pump_MFP"/>
</dbReference>
<feature type="domain" description="Multidrug resistance protein MdtA-like barrel-sandwich hybrid" evidence="9">
    <location>
        <begin position="72"/>
        <end position="214"/>
    </location>
</feature>
<dbReference type="Pfam" id="PF25876">
    <property type="entry name" value="HH_MFP_RND"/>
    <property type="match status" value="1"/>
</dbReference>
<feature type="domain" description="Multidrug resistance protein MdtA-like beta-barrel" evidence="10">
    <location>
        <begin position="219"/>
        <end position="306"/>
    </location>
</feature>
<dbReference type="STRING" id="1184151.AW736_17465"/>
<keyword evidence="4" id="KW-1003">Cell membrane</keyword>
<keyword evidence="3" id="KW-0813">Transport</keyword>
<organism evidence="12 13">
    <name type="scientific">Termitidicoccus mucosus</name>
    <dbReference type="NCBI Taxonomy" id="1184151"/>
    <lineage>
        <taxon>Bacteria</taxon>
        <taxon>Pseudomonadati</taxon>
        <taxon>Verrucomicrobiota</taxon>
        <taxon>Opitutia</taxon>
        <taxon>Opitutales</taxon>
        <taxon>Opitutaceae</taxon>
        <taxon>Termitidicoccus</taxon>
    </lineage>
</organism>
<dbReference type="InterPro" id="IPR058624">
    <property type="entry name" value="MdtA-like_HH"/>
</dbReference>
<comment type="subcellular location">
    <subcellularLocation>
        <location evidence="1">Cell membrane</location>
    </subcellularLocation>
</comment>
<dbReference type="Gene3D" id="2.40.420.20">
    <property type="match status" value="1"/>
</dbReference>
<dbReference type="OrthoDB" id="9783047at2"/>
<evidence type="ECO:0000259" key="8">
    <source>
        <dbReference type="Pfam" id="PF25876"/>
    </source>
</evidence>
<sequence length="389" mass="40700">MKPRLLLPLLVLLGIVAVVAWRLTAARASAQSATAAAAAARAPRSVPVVIADAVERDVPVWLSGIGAVQAYNTVTVRPRVGGTLDSVNFSEGQTVAAGDVIAQIDPRPYRAALDRAIAQKAQYDAQLKNARLELVRIRSLVASNAESRQLLEQNEAAVAQYEALSAGAQAAIDAARLDLDFTTVRAPIAGRTGVRRVDAGNIVTAGQPDGLVVLTQIQPVSVVFTLPQRHLAALRPGAQKAAADAASRLIVQALDDQGGVLADGRLDLVDNQIDAATGTLRLKATFPNASLALWPGQFVSARVLVETRPHAVVVPTPVVQNGLDGPFAYVVTGSNTVEPRPVKPGPVLDGYTLIESGLLPGERVVVDGHAKLKPGSLVRNAEHGARSAE</sequence>
<evidence type="ECO:0000313" key="13">
    <source>
        <dbReference type="Proteomes" id="UP000078486"/>
    </source>
</evidence>
<evidence type="ECO:0000256" key="5">
    <source>
        <dbReference type="ARBA" id="ARBA00022519"/>
    </source>
</evidence>
<dbReference type="Pfam" id="PF25967">
    <property type="entry name" value="RND-MFP_C"/>
    <property type="match status" value="1"/>
</dbReference>
<dbReference type="PANTHER" id="PTHR30469:SF12">
    <property type="entry name" value="MULTIDRUG RESISTANCE PROTEIN MDTA"/>
    <property type="match status" value="1"/>
</dbReference>
<dbReference type="PANTHER" id="PTHR30469">
    <property type="entry name" value="MULTIDRUG RESISTANCE PROTEIN MDTA"/>
    <property type="match status" value="1"/>
</dbReference>
<dbReference type="Proteomes" id="UP000078486">
    <property type="component" value="Unassembled WGS sequence"/>
</dbReference>
<dbReference type="AlphaFoldDB" id="A0A178IGT0"/>
<dbReference type="Gene3D" id="1.10.287.470">
    <property type="entry name" value="Helix hairpin bin"/>
    <property type="match status" value="1"/>
</dbReference>
<dbReference type="EMBL" id="LRRQ01000119">
    <property type="protein sequence ID" value="OAM88811.1"/>
    <property type="molecule type" value="Genomic_DNA"/>
</dbReference>
<dbReference type="Pfam" id="PF25917">
    <property type="entry name" value="BSH_RND"/>
    <property type="match status" value="1"/>
</dbReference>
<dbReference type="GO" id="GO:0015562">
    <property type="term" value="F:efflux transmembrane transporter activity"/>
    <property type="evidence" value="ECO:0007669"/>
    <property type="project" value="TreeGrafter"/>
</dbReference>
<feature type="coiled-coil region" evidence="7">
    <location>
        <begin position="113"/>
        <end position="164"/>
    </location>
</feature>
<feature type="domain" description="Multidrug resistance protein MdtA-like C-terminal permuted SH3" evidence="11">
    <location>
        <begin position="311"/>
        <end position="369"/>
    </location>
</feature>